<dbReference type="Proteomes" id="UP000030687">
    <property type="component" value="Unassembled WGS sequence"/>
</dbReference>
<proteinExistence type="predicted"/>
<organism evidence="1 2">
    <name type="scientific">Citrus clementina</name>
    <name type="common">Clementine</name>
    <name type="synonym">Citrus deliciosa x Citrus sinensis</name>
    <dbReference type="NCBI Taxonomy" id="85681"/>
    <lineage>
        <taxon>Eukaryota</taxon>
        <taxon>Viridiplantae</taxon>
        <taxon>Streptophyta</taxon>
        <taxon>Embryophyta</taxon>
        <taxon>Tracheophyta</taxon>
        <taxon>Spermatophyta</taxon>
        <taxon>Magnoliopsida</taxon>
        <taxon>eudicotyledons</taxon>
        <taxon>Gunneridae</taxon>
        <taxon>Pentapetalae</taxon>
        <taxon>rosids</taxon>
        <taxon>malvids</taxon>
        <taxon>Sapindales</taxon>
        <taxon>Rutaceae</taxon>
        <taxon>Aurantioideae</taxon>
        <taxon>Citrus</taxon>
    </lineage>
</organism>
<gene>
    <name evidence="1" type="ORF">CICLE_v10033892mg</name>
</gene>
<accession>V4TKL0</accession>
<dbReference type="Gramene" id="ESR52150">
    <property type="protein sequence ID" value="ESR52150"/>
    <property type="gene ID" value="CICLE_v10033892mg"/>
</dbReference>
<evidence type="ECO:0000313" key="2">
    <source>
        <dbReference type="Proteomes" id="UP000030687"/>
    </source>
</evidence>
<protein>
    <submittedName>
        <fullName evidence="1">Uncharacterized protein</fullName>
    </submittedName>
</protein>
<evidence type="ECO:0000313" key="1">
    <source>
        <dbReference type="EMBL" id="ESR52150.1"/>
    </source>
</evidence>
<name>V4TKL0_CITCL</name>
<dbReference type="InParanoid" id="V4TKL0"/>
<dbReference type="EMBL" id="KI536726">
    <property type="protein sequence ID" value="ESR52150.1"/>
    <property type="molecule type" value="Genomic_DNA"/>
</dbReference>
<keyword evidence="2" id="KW-1185">Reference proteome</keyword>
<sequence>MFQAQLLLLDSCVDPKLMEALEENQKCERKGGVSSSSEVNLYSCPIFEVADISDITRWLASVYLIANQS</sequence>
<dbReference type="AlphaFoldDB" id="V4TKL0"/>
<reference evidence="1 2" key="1">
    <citation type="submission" date="2013-10" db="EMBL/GenBank/DDBJ databases">
        <authorList>
            <consortium name="International Citrus Genome Consortium"/>
            <person name="Jenkins J."/>
            <person name="Schmutz J."/>
            <person name="Prochnik S."/>
            <person name="Rokhsar D."/>
            <person name="Gmitter F."/>
            <person name="Ollitrault P."/>
            <person name="Machado M."/>
            <person name="Talon M."/>
            <person name="Wincker P."/>
            <person name="Jaillon O."/>
            <person name="Morgante M."/>
        </authorList>
    </citation>
    <scope>NUCLEOTIDE SEQUENCE</scope>
    <source>
        <strain evidence="2">cv. Clemenules</strain>
    </source>
</reference>
<dbReference type="KEGG" id="cic:CICLE_v10033892mg"/>